<dbReference type="PANTHER" id="PTHR22625:SF70">
    <property type="entry name" value="PLEXIN A, ISOFORM A"/>
    <property type="match status" value="1"/>
</dbReference>
<comment type="caution">
    <text evidence="2">The sequence shown here is derived from an EMBL/GenBank/DDBJ whole genome shotgun (WGS) entry which is preliminary data.</text>
</comment>
<dbReference type="InterPro" id="IPR031148">
    <property type="entry name" value="Plexin"/>
</dbReference>
<proteinExistence type="predicted"/>
<dbReference type="CDD" id="cd00102">
    <property type="entry name" value="IPT"/>
    <property type="match status" value="2"/>
</dbReference>
<evidence type="ECO:0000313" key="3">
    <source>
        <dbReference type="Proteomes" id="UP001178507"/>
    </source>
</evidence>
<dbReference type="Gene3D" id="2.60.40.10">
    <property type="entry name" value="Immunoglobulins"/>
    <property type="match status" value="5"/>
</dbReference>
<organism evidence="2 3">
    <name type="scientific">Effrenium voratum</name>
    <dbReference type="NCBI Taxonomy" id="2562239"/>
    <lineage>
        <taxon>Eukaryota</taxon>
        <taxon>Sar</taxon>
        <taxon>Alveolata</taxon>
        <taxon>Dinophyceae</taxon>
        <taxon>Suessiales</taxon>
        <taxon>Symbiodiniaceae</taxon>
        <taxon>Effrenium</taxon>
    </lineage>
</organism>
<dbReference type="InterPro" id="IPR002909">
    <property type="entry name" value="IPT_dom"/>
</dbReference>
<feature type="domain" description="IPT/TIG" evidence="1">
    <location>
        <begin position="351"/>
        <end position="442"/>
    </location>
</feature>
<evidence type="ECO:0000259" key="1">
    <source>
        <dbReference type="SMART" id="SM00429"/>
    </source>
</evidence>
<dbReference type="GO" id="GO:0017154">
    <property type="term" value="F:semaphorin receptor activity"/>
    <property type="evidence" value="ECO:0007669"/>
    <property type="project" value="InterPro"/>
</dbReference>
<feature type="domain" description="IPT/TIG" evidence="1">
    <location>
        <begin position="243"/>
        <end position="348"/>
    </location>
</feature>
<dbReference type="CDD" id="cd00603">
    <property type="entry name" value="IPT_PCSR"/>
    <property type="match status" value="1"/>
</dbReference>
<keyword evidence="3" id="KW-1185">Reference proteome</keyword>
<dbReference type="PANTHER" id="PTHR22625">
    <property type="entry name" value="PLEXIN"/>
    <property type="match status" value="1"/>
</dbReference>
<feature type="domain" description="IPT/TIG" evidence="1">
    <location>
        <begin position="444"/>
        <end position="530"/>
    </location>
</feature>
<dbReference type="InterPro" id="IPR013783">
    <property type="entry name" value="Ig-like_fold"/>
</dbReference>
<dbReference type="AlphaFoldDB" id="A0AA36N0B8"/>
<evidence type="ECO:0000313" key="2">
    <source>
        <dbReference type="EMBL" id="CAJ1386146.1"/>
    </source>
</evidence>
<dbReference type="Pfam" id="PF01833">
    <property type="entry name" value="TIG"/>
    <property type="match status" value="4"/>
</dbReference>
<reference evidence="2" key="1">
    <citation type="submission" date="2023-08" db="EMBL/GenBank/DDBJ databases">
        <authorList>
            <person name="Chen Y."/>
            <person name="Shah S."/>
            <person name="Dougan E. K."/>
            <person name="Thang M."/>
            <person name="Chan C."/>
        </authorList>
    </citation>
    <scope>NUCLEOTIDE SEQUENCE</scope>
</reference>
<name>A0AA36N0B8_9DINO</name>
<dbReference type="SMART" id="SM00429">
    <property type="entry name" value="IPT"/>
    <property type="match status" value="4"/>
</dbReference>
<feature type="domain" description="IPT/TIG" evidence="1">
    <location>
        <begin position="145"/>
        <end position="238"/>
    </location>
</feature>
<gene>
    <name evidence="2" type="ORF">EVOR1521_LOCUS12586</name>
</gene>
<dbReference type="Proteomes" id="UP001178507">
    <property type="component" value="Unassembled WGS sequence"/>
</dbReference>
<protein>
    <recommendedName>
        <fullName evidence="1">IPT/TIG domain-containing protein</fullName>
    </recommendedName>
</protein>
<dbReference type="SUPFAM" id="SSF81296">
    <property type="entry name" value="E set domains"/>
    <property type="match status" value="5"/>
</dbReference>
<accession>A0AA36N0B8</accession>
<sequence length="825" mass="89550">MVLYQCKTPPWPQTPAEVSVGVAQADGRCQSAPYASFRYTEQWRLTRVYPMEFDEKQQAEGFKFFVSGENFLQSKSALCRLGGPNGVLATAEVVQTNFTLLCAVPPGGFTLASSPEGMTYEVEVAMNGQDFVGGTPPVLVRFVTSTSVVTVEPSWVSALGNLPLAVKGASLAADMRYCIFGEGERAIEVPLSALASEREVVCTTPHWEIRPYGAATERVLVRLAPDGTGTARSSSAYVTFVAYPLPEIVEPNEGPVQGGTVVRIFGRHFRPDGQEILIQCIFGSKQSKALVVSDTELQCTSPPVDGAYRATGHLSSFNLETIPAPPAVKSTTSASNQRPMKQLTFYYRRFIPSISWVEPLSGPEFGNTLVSLRSDAPLLNSKNIKCVFGNIQVALFMVTQNEATCTSPPLNRPGMVELTLTADGQNRVQIGANGDAVRFTYYITPTVAKVTPSFGSSRGGTIVQLEGAHFINDGRLTCKFGDLTVPAFRFISSALVLCRTPIKAPGMVQVYLSNNGQNFTGGSDATFEFLGFTYFHLHPYLGPISGNTVVLVESASVPVAADASIRCRFGTLTVPGMRVNETFLQCVSPAVVTAGEVKFEVALNQQDFVEATQKFLYYENPRILTVDPPLGPNHNGLSIRLLGQGFISTNYLKVRFGGVSVEAAGLHLVQTALASTDTEVVVELPRITVNEDMTRVPLYISNNGQNFAPEGVLAWDQDEDSYDVPKTMAYFTFHEPLLLRNVDPEVGMTYGGGFVSVFGYGFLNSTGLNCSFEWIGSPSVVFISSTQIMCEAGGRQFGQFVGHFVTMLMTLFQCFRLSNECCPIL</sequence>
<dbReference type="EMBL" id="CAUJNA010001335">
    <property type="protein sequence ID" value="CAJ1386146.1"/>
    <property type="molecule type" value="Genomic_DNA"/>
</dbReference>
<dbReference type="InterPro" id="IPR014756">
    <property type="entry name" value="Ig_E-set"/>
</dbReference>